<name>A0AAD5LVR9_PARTN</name>
<keyword evidence="5" id="KW-1185">Reference proteome</keyword>
<dbReference type="EMBL" id="JAHQIW010000035">
    <property type="protein sequence ID" value="KAJ1345618.1"/>
    <property type="molecule type" value="Genomic_DNA"/>
</dbReference>
<dbReference type="Proteomes" id="UP001196413">
    <property type="component" value="Unassembled WGS sequence"/>
</dbReference>
<comment type="caution">
    <text evidence="4">The sequence shown here is derived from an EMBL/GenBank/DDBJ whole genome shotgun (WGS) entry which is preliminary data.</text>
</comment>
<organism evidence="4 5">
    <name type="scientific">Parelaphostrongylus tenuis</name>
    <name type="common">Meningeal worm</name>
    <dbReference type="NCBI Taxonomy" id="148309"/>
    <lineage>
        <taxon>Eukaryota</taxon>
        <taxon>Metazoa</taxon>
        <taxon>Ecdysozoa</taxon>
        <taxon>Nematoda</taxon>
        <taxon>Chromadorea</taxon>
        <taxon>Rhabditida</taxon>
        <taxon>Rhabditina</taxon>
        <taxon>Rhabditomorpha</taxon>
        <taxon>Strongyloidea</taxon>
        <taxon>Metastrongylidae</taxon>
        <taxon>Parelaphostrongylus</taxon>
    </lineage>
</organism>
<dbReference type="InterPro" id="IPR004087">
    <property type="entry name" value="KH_dom"/>
</dbReference>
<dbReference type="Pfam" id="PF24234">
    <property type="entry name" value="KH_BICC1_1st"/>
    <property type="match status" value="1"/>
</dbReference>
<reference evidence="4" key="1">
    <citation type="submission" date="2021-06" db="EMBL/GenBank/DDBJ databases">
        <title>Parelaphostrongylus tenuis whole genome reference sequence.</title>
        <authorList>
            <person name="Garwood T.J."/>
            <person name="Larsen P.A."/>
            <person name="Fountain-Jones N.M."/>
            <person name="Garbe J.R."/>
            <person name="Macchietto M.G."/>
            <person name="Kania S.A."/>
            <person name="Gerhold R.W."/>
            <person name="Richards J.E."/>
            <person name="Wolf T.M."/>
        </authorList>
    </citation>
    <scope>NUCLEOTIDE SEQUENCE</scope>
    <source>
        <strain evidence="4">MNPRO001-30</strain>
        <tissue evidence="4">Meninges</tissue>
    </source>
</reference>
<feature type="domain" description="K Homology" evidence="3">
    <location>
        <begin position="102"/>
        <end position="176"/>
    </location>
</feature>
<evidence type="ECO:0000259" key="3">
    <source>
        <dbReference type="SMART" id="SM00322"/>
    </source>
</evidence>
<evidence type="ECO:0000256" key="2">
    <source>
        <dbReference type="PROSITE-ProRule" id="PRU00117"/>
    </source>
</evidence>
<dbReference type="SMART" id="SM00322">
    <property type="entry name" value="KH"/>
    <property type="match status" value="1"/>
</dbReference>
<gene>
    <name evidence="4" type="ORF">KIN20_000194</name>
</gene>
<dbReference type="InterPro" id="IPR047549">
    <property type="entry name" value="BICC1_KH-I_rpt1"/>
</dbReference>
<dbReference type="SUPFAM" id="SSF54791">
    <property type="entry name" value="Eukaryotic type KH-domain (KH-domain type I)"/>
    <property type="match status" value="1"/>
</dbReference>
<dbReference type="AlphaFoldDB" id="A0AAD5LVR9"/>
<dbReference type="GO" id="GO:0005737">
    <property type="term" value="C:cytoplasm"/>
    <property type="evidence" value="ECO:0007669"/>
    <property type="project" value="TreeGrafter"/>
</dbReference>
<dbReference type="GO" id="GO:0003723">
    <property type="term" value="F:RNA binding"/>
    <property type="evidence" value="ECO:0007669"/>
    <property type="project" value="UniProtKB-UniRule"/>
</dbReference>
<accession>A0AAD5LVR9</accession>
<dbReference type="PANTHER" id="PTHR10627">
    <property type="entry name" value="SCP160"/>
    <property type="match status" value="1"/>
</dbReference>
<evidence type="ECO:0000256" key="1">
    <source>
        <dbReference type="ARBA" id="ARBA00022737"/>
    </source>
</evidence>
<dbReference type="InterPro" id="IPR004088">
    <property type="entry name" value="KH_dom_type_1"/>
</dbReference>
<evidence type="ECO:0000313" key="5">
    <source>
        <dbReference type="Proteomes" id="UP001196413"/>
    </source>
</evidence>
<dbReference type="InterPro" id="IPR054727">
    <property type="entry name" value="BICC1_KH"/>
</dbReference>
<dbReference type="Pfam" id="PF22985">
    <property type="entry name" value="KH_BICC1"/>
    <property type="match status" value="1"/>
</dbReference>
<keyword evidence="1" id="KW-0677">Repeat</keyword>
<dbReference type="Pfam" id="PF00013">
    <property type="entry name" value="KH_1"/>
    <property type="match status" value="1"/>
</dbReference>
<keyword evidence="2" id="KW-0694">RNA-binding</keyword>
<dbReference type="Gene3D" id="3.30.1370.10">
    <property type="entry name" value="K Homology domain, type 1"/>
    <property type="match status" value="1"/>
</dbReference>
<dbReference type="PROSITE" id="PS50084">
    <property type="entry name" value="KH_TYPE_1"/>
    <property type="match status" value="1"/>
</dbReference>
<dbReference type="InterPro" id="IPR036612">
    <property type="entry name" value="KH_dom_type_1_sf"/>
</dbReference>
<evidence type="ECO:0000313" key="4">
    <source>
        <dbReference type="EMBL" id="KAJ1345618.1"/>
    </source>
</evidence>
<dbReference type="PANTHER" id="PTHR10627:SF69">
    <property type="entry name" value="PROTEIN BICAUDAL C"/>
    <property type="match status" value="1"/>
</dbReference>
<protein>
    <recommendedName>
        <fullName evidence="3">K Homology domain-containing protein</fullName>
    </recommendedName>
</protein>
<sequence length="413" mass="46654">MVSDDAVLLQDGRYEQKIQVDRRRLEAMITGVPLDYASFIFLNAEDFFDKVKQYSGADVCWPSHLKIGAKTKKDPFVKVIGTMNEIERAKSYINGALRVKKDRVTLKMDIHHSIHSHIIGKAGRGIQQVMRATGCHIHFPDSNKYTDSTNKSDQVSISGSPLNIEKALKYLRAISPVIISFELPWIFPKEPEITALPPEVGLTLRAVTPTVYSCVLKSNAGDEFILLRTISVITKCFNIPEEFPIAICTTFSVKDDLLPVLRTGQESQRLLRLAHHYGVQLHVPDQSQPLLISGPSNGVLLLRKFIVGLSSVVLSFDVPLSEFQMDIEPIQKEYGVSIYSKKKNNAHDTLVISIKSKEENIVNVLRAREFLLGTPPRIMRMTTMAKNQFKMNWLPLCVRCSMRIQKLRKVQIP</sequence>
<proteinExistence type="predicted"/>